<dbReference type="AlphaFoldDB" id="A0A445BV91"/>
<feature type="region of interest" description="Disordered" evidence="2">
    <location>
        <begin position="1"/>
        <end position="24"/>
    </location>
</feature>
<comment type="subcellular location">
    <subcellularLocation>
        <location evidence="1">Nucleus</location>
    </subcellularLocation>
</comment>
<keyword evidence="1" id="KW-0862">Zinc</keyword>
<dbReference type="GO" id="GO:0006355">
    <property type="term" value="P:regulation of DNA-templated transcription"/>
    <property type="evidence" value="ECO:0007669"/>
    <property type="project" value="UniProtKB-UniRule"/>
</dbReference>
<evidence type="ECO:0000259" key="3">
    <source>
        <dbReference type="Pfam" id="PF03101"/>
    </source>
</evidence>
<dbReference type="Proteomes" id="UP000289738">
    <property type="component" value="Chromosome A08"/>
</dbReference>
<dbReference type="EMBL" id="SDMP01000008">
    <property type="protein sequence ID" value="RYR42486.1"/>
    <property type="molecule type" value="Genomic_DNA"/>
</dbReference>
<evidence type="ECO:0000256" key="1">
    <source>
        <dbReference type="RuleBase" id="RU367018"/>
    </source>
</evidence>
<dbReference type="InterPro" id="IPR004330">
    <property type="entry name" value="FAR1_DNA_bnd_dom"/>
</dbReference>
<sequence length="467" mass="53261">MVTVHQKPNTPTLSHNPIPNKPSPNVSRTIVQNFQSLGHCRAQSAVTVSSPRSQLDAPTASWKIDATCVHGGVAKPLCQASYGIAYDVSEYSNFPDVNVPCLSEDDTPLVEEGKEFEDAIQKKDDATISNNEFPDHTGIPMEEIPYWVQEFYSNYAKKFGFVTRIRNTNFDKTRKELKVPINQSLHCSREGYRESRVKAAMRVKRITTAGCKARMYVMLDRQNDNWLVSKLELKHTHTCSAEQAVHYSEYRELTMHANCVIKNHDEAGIWPNKTYLALANEVGGSSKLGYSEEDVWNYITRNLRCADTFMTIVECGFQYIFKVNSGLFVHEYDNVLGNKEQKELEDDAADSKGVIPCSSSSTIERQFQSEYTTSKFREVQHEFIRGVIQEGDLFRVTVNEQYLLYEEPKSWKYSTQYHLAMLSLDRARMYSENTLSSRAAMTRSDRTKATTYLDDCVHTSTMLPTIL</sequence>
<proteinExistence type="inferred from homology"/>
<evidence type="ECO:0000313" key="4">
    <source>
        <dbReference type="EMBL" id="RYR42486.1"/>
    </source>
</evidence>
<dbReference type="GO" id="GO:0005634">
    <property type="term" value="C:nucleus"/>
    <property type="evidence" value="ECO:0007669"/>
    <property type="project" value="UniProtKB-SubCell"/>
</dbReference>
<dbReference type="GO" id="GO:0008270">
    <property type="term" value="F:zinc ion binding"/>
    <property type="evidence" value="ECO:0007669"/>
    <property type="project" value="UniProtKB-UniRule"/>
</dbReference>
<comment type="caution">
    <text evidence="4">The sequence shown here is derived from an EMBL/GenBank/DDBJ whole genome shotgun (WGS) entry which is preliminary data.</text>
</comment>
<protein>
    <recommendedName>
        <fullName evidence="1">Protein FAR1-RELATED SEQUENCE</fullName>
    </recommendedName>
</protein>
<organism evidence="4 5">
    <name type="scientific">Arachis hypogaea</name>
    <name type="common">Peanut</name>
    <dbReference type="NCBI Taxonomy" id="3818"/>
    <lineage>
        <taxon>Eukaryota</taxon>
        <taxon>Viridiplantae</taxon>
        <taxon>Streptophyta</taxon>
        <taxon>Embryophyta</taxon>
        <taxon>Tracheophyta</taxon>
        <taxon>Spermatophyta</taxon>
        <taxon>Magnoliopsida</taxon>
        <taxon>eudicotyledons</taxon>
        <taxon>Gunneridae</taxon>
        <taxon>Pentapetalae</taxon>
        <taxon>rosids</taxon>
        <taxon>fabids</taxon>
        <taxon>Fabales</taxon>
        <taxon>Fabaceae</taxon>
        <taxon>Papilionoideae</taxon>
        <taxon>50 kb inversion clade</taxon>
        <taxon>dalbergioids sensu lato</taxon>
        <taxon>Dalbergieae</taxon>
        <taxon>Pterocarpus clade</taxon>
        <taxon>Arachis</taxon>
    </lineage>
</organism>
<dbReference type="PANTHER" id="PTHR31669">
    <property type="entry name" value="PROTEIN FAR1-RELATED SEQUENCE 10-RELATED"/>
    <property type="match status" value="1"/>
</dbReference>
<dbReference type="Pfam" id="PF03101">
    <property type="entry name" value="FAR1"/>
    <property type="match status" value="1"/>
</dbReference>
<gene>
    <name evidence="4" type="ORF">Ahy_A08g038962</name>
</gene>
<keyword evidence="1" id="KW-0863">Zinc-finger</keyword>
<evidence type="ECO:0000256" key="2">
    <source>
        <dbReference type="SAM" id="MobiDB-lite"/>
    </source>
</evidence>
<name>A0A445BV91_ARAHY</name>
<keyword evidence="1" id="KW-0539">Nucleus</keyword>
<dbReference type="InterPro" id="IPR031052">
    <property type="entry name" value="FHY3/FAR1"/>
</dbReference>
<feature type="domain" description="FAR1" evidence="3">
    <location>
        <begin position="150"/>
        <end position="239"/>
    </location>
</feature>
<dbReference type="PANTHER" id="PTHR31669:SF283">
    <property type="entry name" value="PROTEIN FAR1-RELATED SEQUENCE"/>
    <property type="match status" value="1"/>
</dbReference>
<keyword evidence="5" id="KW-1185">Reference proteome</keyword>
<evidence type="ECO:0000313" key="5">
    <source>
        <dbReference type="Proteomes" id="UP000289738"/>
    </source>
</evidence>
<accession>A0A445BV91</accession>
<reference evidence="4 5" key="1">
    <citation type="submission" date="2019-01" db="EMBL/GenBank/DDBJ databases">
        <title>Sequencing of cultivated peanut Arachis hypogaea provides insights into genome evolution and oil improvement.</title>
        <authorList>
            <person name="Chen X."/>
        </authorList>
    </citation>
    <scope>NUCLEOTIDE SEQUENCE [LARGE SCALE GENOMIC DNA]</scope>
    <source>
        <strain evidence="5">cv. Fuhuasheng</strain>
        <tissue evidence="4">Leaves</tissue>
    </source>
</reference>
<keyword evidence="1" id="KW-0479">Metal-binding</keyword>
<comment type="similarity">
    <text evidence="1">Belongs to the FHY3/FAR1 family.</text>
</comment>
<comment type="function">
    <text evidence="1">Putative transcription activator involved in regulating light control of development.</text>
</comment>